<dbReference type="EMBL" id="PUEJ01000006">
    <property type="protein sequence ID" value="PRH86350.1"/>
    <property type="molecule type" value="Genomic_DNA"/>
</dbReference>
<accession>A0A2S9QAK8</accession>
<evidence type="ECO:0000256" key="7">
    <source>
        <dbReference type="SAM" id="Phobius"/>
    </source>
</evidence>
<evidence type="ECO:0000256" key="4">
    <source>
        <dbReference type="ARBA" id="ARBA00022692"/>
    </source>
</evidence>
<evidence type="ECO:0000256" key="1">
    <source>
        <dbReference type="ARBA" id="ARBA00004651"/>
    </source>
</evidence>
<evidence type="ECO:0000256" key="5">
    <source>
        <dbReference type="ARBA" id="ARBA00022989"/>
    </source>
</evidence>
<organism evidence="8 9">
    <name type="scientific">Labrys okinawensis</name>
    <dbReference type="NCBI Taxonomy" id="346911"/>
    <lineage>
        <taxon>Bacteria</taxon>
        <taxon>Pseudomonadati</taxon>
        <taxon>Pseudomonadota</taxon>
        <taxon>Alphaproteobacteria</taxon>
        <taxon>Hyphomicrobiales</taxon>
        <taxon>Xanthobacteraceae</taxon>
        <taxon>Labrys</taxon>
    </lineage>
</organism>
<keyword evidence="5 7" id="KW-1133">Transmembrane helix</keyword>
<evidence type="ECO:0000256" key="3">
    <source>
        <dbReference type="ARBA" id="ARBA00022475"/>
    </source>
</evidence>
<dbReference type="RefSeq" id="WP_105863642.1">
    <property type="nucleotide sequence ID" value="NZ_PUEJ01000006.1"/>
</dbReference>
<protein>
    <submittedName>
        <fullName evidence="8">DoxX family protein</fullName>
    </submittedName>
</protein>
<keyword evidence="4 7" id="KW-0812">Transmembrane</keyword>
<evidence type="ECO:0000256" key="2">
    <source>
        <dbReference type="ARBA" id="ARBA00006679"/>
    </source>
</evidence>
<reference evidence="8 9" key="1">
    <citation type="submission" date="2018-02" db="EMBL/GenBank/DDBJ databases">
        <title>Whole genome sequencing of endophytic bacterium.</title>
        <authorList>
            <person name="Eedara R."/>
            <person name="Podile A.R."/>
        </authorList>
    </citation>
    <scope>NUCLEOTIDE SEQUENCE [LARGE SCALE GENOMIC DNA]</scope>
    <source>
        <strain evidence="8 9">RP1T</strain>
    </source>
</reference>
<feature type="transmembrane region" description="Helical" evidence="7">
    <location>
        <begin position="50"/>
        <end position="71"/>
    </location>
</feature>
<feature type="transmembrane region" description="Helical" evidence="7">
    <location>
        <begin position="108"/>
        <end position="128"/>
    </location>
</feature>
<keyword evidence="3" id="KW-1003">Cell membrane</keyword>
<dbReference type="AlphaFoldDB" id="A0A2S9QAK8"/>
<dbReference type="OrthoDB" id="5382961at2"/>
<dbReference type="Proteomes" id="UP000237682">
    <property type="component" value="Unassembled WGS sequence"/>
</dbReference>
<proteinExistence type="inferred from homology"/>
<comment type="caution">
    <text evidence="8">The sequence shown here is derived from an EMBL/GenBank/DDBJ whole genome shotgun (WGS) entry which is preliminary data.</text>
</comment>
<feature type="transmembrane region" description="Helical" evidence="7">
    <location>
        <begin position="78"/>
        <end position="96"/>
    </location>
</feature>
<dbReference type="PANTHER" id="PTHR33452">
    <property type="entry name" value="OXIDOREDUCTASE CATD-RELATED"/>
    <property type="match status" value="1"/>
</dbReference>
<keyword evidence="6 7" id="KW-0472">Membrane</keyword>
<dbReference type="PANTHER" id="PTHR33452:SF1">
    <property type="entry name" value="INNER MEMBRANE PROTEIN YPHA-RELATED"/>
    <property type="match status" value="1"/>
</dbReference>
<evidence type="ECO:0000313" key="9">
    <source>
        <dbReference type="Proteomes" id="UP000237682"/>
    </source>
</evidence>
<evidence type="ECO:0000313" key="8">
    <source>
        <dbReference type="EMBL" id="PRH86350.1"/>
    </source>
</evidence>
<evidence type="ECO:0000256" key="6">
    <source>
        <dbReference type="ARBA" id="ARBA00023136"/>
    </source>
</evidence>
<dbReference type="InterPro" id="IPR032808">
    <property type="entry name" value="DoxX"/>
</dbReference>
<dbReference type="Pfam" id="PF07681">
    <property type="entry name" value="DoxX"/>
    <property type="match status" value="1"/>
</dbReference>
<comment type="subcellular location">
    <subcellularLocation>
        <location evidence="1">Cell membrane</location>
        <topology evidence="1">Multi-pass membrane protein</topology>
    </subcellularLocation>
</comment>
<sequence>MFDTRTAPYAALLLRLALGILFLAHAGLKIFVFTPAGTAQFFASLGLPPALAYVTIAWEVIGALALILGVWPRLAALALIPVLAGAIATVHGPAGFFFTNPNGGWEYLALWIVGLLALALIGDGALALRPTPSRGAAS</sequence>
<dbReference type="GO" id="GO:0005886">
    <property type="term" value="C:plasma membrane"/>
    <property type="evidence" value="ECO:0007669"/>
    <property type="project" value="UniProtKB-SubCell"/>
</dbReference>
<name>A0A2S9QAK8_9HYPH</name>
<keyword evidence="9" id="KW-1185">Reference proteome</keyword>
<gene>
    <name evidence="8" type="ORF">C5L14_17330</name>
</gene>
<comment type="similarity">
    <text evidence="2">Belongs to the DoxX family.</text>
</comment>
<dbReference type="InterPro" id="IPR051907">
    <property type="entry name" value="DoxX-like_oxidoreductase"/>
</dbReference>